<gene>
    <name evidence="1" type="ORF">BE04_05275</name>
</gene>
<protein>
    <submittedName>
        <fullName evidence="1">Uncharacterized protein</fullName>
    </submittedName>
</protein>
<dbReference type="AlphaFoldDB" id="A0A150P4J7"/>
<dbReference type="EMBL" id="JELX01004039">
    <property type="protein sequence ID" value="KYF50590.1"/>
    <property type="molecule type" value="Genomic_DNA"/>
</dbReference>
<evidence type="ECO:0000313" key="1">
    <source>
        <dbReference type="EMBL" id="KYF50590.1"/>
    </source>
</evidence>
<dbReference type="Proteomes" id="UP000075604">
    <property type="component" value="Unassembled WGS sequence"/>
</dbReference>
<sequence>MADPGRGAVTPAVFLFRSLLTTNAVTAPADAALARTTPRDARHAGHMGLFSSCRRCARRSAADAER</sequence>
<comment type="caution">
    <text evidence="1">The sequence shown here is derived from an EMBL/GenBank/DDBJ whole genome shotgun (WGS) entry which is preliminary data.</text>
</comment>
<evidence type="ECO:0000313" key="2">
    <source>
        <dbReference type="Proteomes" id="UP000075604"/>
    </source>
</evidence>
<accession>A0A150P4J7</accession>
<name>A0A150P4J7_SORCE</name>
<reference evidence="1 2" key="1">
    <citation type="submission" date="2014-02" db="EMBL/GenBank/DDBJ databases">
        <title>The small core and large imbalanced accessory genome model reveals a collaborative survival strategy of Sorangium cellulosum strains in nature.</title>
        <authorList>
            <person name="Han K."/>
            <person name="Peng R."/>
            <person name="Blom J."/>
            <person name="Li Y.-Z."/>
        </authorList>
    </citation>
    <scope>NUCLEOTIDE SEQUENCE [LARGE SCALE GENOMIC DNA]</scope>
    <source>
        <strain evidence="1 2">So0157-18</strain>
    </source>
</reference>
<organism evidence="1 2">
    <name type="scientific">Sorangium cellulosum</name>
    <name type="common">Polyangium cellulosum</name>
    <dbReference type="NCBI Taxonomy" id="56"/>
    <lineage>
        <taxon>Bacteria</taxon>
        <taxon>Pseudomonadati</taxon>
        <taxon>Myxococcota</taxon>
        <taxon>Polyangia</taxon>
        <taxon>Polyangiales</taxon>
        <taxon>Polyangiaceae</taxon>
        <taxon>Sorangium</taxon>
    </lineage>
</organism>
<proteinExistence type="predicted"/>